<evidence type="ECO:0008006" key="4">
    <source>
        <dbReference type="Google" id="ProtNLM"/>
    </source>
</evidence>
<accession>A0A414PNL6</accession>
<dbReference type="EMBL" id="QRHL01000030">
    <property type="protein sequence ID" value="RHF70131.1"/>
    <property type="molecule type" value="Genomic_DNA"/>
</dbReference>
<sequence length="564" mass="64967">MKKKIGIAVGILVVLLGGVYFSKDYIIKKVLENKLTEINKGKVDIGSVDFSPFSKKIVIEDIDITSRKDGMKNFISIGKFETDYDIYFKDKKVLVSRADFSDVKFMTPRDSDGSTGYVVEEKNDVVIDKTGVEEKKNDGVQDLEELIRARAMVNKMTLQNMLQLQYEEIEGKLKEKREYWNGKIEELEKTPEYMILKQNYEKISQEKNPLKIIRMEKEIKNMVAAFKTLSKEFLSDRKAMKEDFKSVLSVNDMDKKLETTVNELVGRGEFVINDLDSIINYYLNEIYGEKIKDMVVKYRNVMREVELRRDEDVKLQDKWEVFAEEIAVNSKIYGIELKGGIKNISSRLSRNKTNIGIYLTADSDISHGEAYGYIDLNKIQGKINVKIPNFNFKDLEDMEALHKYVEEGEASLDKEVLLSRDNIDITGDVEIQDMSLNSDEITGKLNIDSPLLKAMINPLLKDLRSGNVKYSYNSLDEKLVVESDLSQEIMNILNDKDGSVKKKIVEDMIKEGKEEIKNYRDTLDKDNQNSLEELEEKLNEKSKYLDKVQEILDKFNIGGILDNI</sequence>
<name>A0A414PNL6_FUSMR</name>
<proteinExistence type="predicted"/>
<comment type="caution">
    <text evidence="2">The sequence shown here is derived from an EMBL/GenBank/DDBJ whole genome shotgun (WGS) entry which is preliminary data.</text>
</comment>
<feature type="coiled-coil region" evidence="1">
    <location>
        <begin position="502"/>
        <end position="554"/>
    </location>
</feature>
<reference evidence="2 3" key="1">
    <citation type="submission" date="2018-08" db="EMBL/GenBank/DDBJ databases">
        <title>A genome reference for cultivated species of the human gut microbiota.</title>
        <authorList>
            <person name="Zou Y."/>
            <person name="Xue W."/>
            <person name="Luo G."/>
        </authorList>
    </citation>
    <scope>NUCLEOTIDE SEQUENCE [LARGE SCALE GENOMIC DNA]</scope>
    <source>
        <strain evidence="2 3">AM25-1</strain>
    </source>
</reference>
<evidence type="ECO:0000256" key="1">
    <source>
        <dbReference type="SAM" id="Coils"/>
    </source>
</evidence>
<gene>
    <name evidence="2" type="ORF">DW663_11365</name>
</gene>
<evidence type="ECO:0000313" key="2">
    <source>
        <dbReference type="EMBL" id="RHF70131.1"/>
    </source>
</evidence>
<protein>
    <recommendedName>
        <fullName evidence="4">TIGR03545 family protein</fullName>
    </recommendedName>
</protein>
<evidence type="ECO:0000313" key="3">
    <source>
        <dbReference type="Proteomes" id="UP000284676"/>
    </source>
</evidence>
<dbReference type="RefSeq" id="WP_118234663.1">
    <property type="nucleotide sequence ID" value="NZ_QRHL01000030.1"/>
</dbReference>
<dbReference type="AlphaFoldDB" id="A0A414PNL6"/>
<organism evidence="2 3">
    <name type="scientific">Fusobacterium mortiferum</name>
    <dbReference type="NCBI Taxonomy" id="850"/>
    <lineage>
        <taxon>Bacteria</taxon>
        <taxon>Fusobacteriati</taxon>
        <taxon>Fusobacteriota</taxon>
        <taxon>Fusobacteriia</taxon>
        <taxon>Fusobacteriales</taxon>
        <taxon>Fusobacteriaceae</taxon>
        <taxon>Fusobacterium</taxon>
    </lineage>
</organism>
<keyword evidence="1" id="KW-0175">Coiled coil</keyword>
<dbReference type="Proteomes" id="UP000284676">
    <property type="component" value="Unassembled WGS sequence"/>
</dbReference>